<feature type="domain" description="YchJ-like middle NTF2-like" evidence="1">
    <location>
        <begin position="1"/>
        <end position="89"/>
    </location>
</feature>
<sequence length="94" mass="10647">MRSRYTAYALGLEAYLLATWHASTRPAALEPDAQPPRWIGLDVKRVETSSENDAVVEFVARYKVGGRAHRMHEISHFVREHGRWFYTSGEAGGT</sequence>
<comment type="caution">
    <text evidence="2">The sequence shown here is derived from an EMBL/GenBank/DDBJ whole genome shotgun (WGS) entry which is preliminary data.</text>
</comment>
<dbReference type="Gene3D" id="3.10.450.50">
    <property type="match status" value="1"/>
</dbReference>
<evidence type="ECO:0000259" key="1">
    <source>
        <dbReference type="Pfam" id="PF17775"/>
    </source>
</evidence>
<gene>
    <name evidence="2" type="ORF">GALL_408780</name>
</gene>
<evidence type="ECO:0000313" key="2">
    <source>
        <dbReference type="EMBL" id="OIQ77429.1"/>
    </source>
</evidence>
<dbReference type="InterPro" id="IPR032710">
    <property type="entry name" value="NTF2-like_dom_sf"/>
</dbReference>
<dbReference type="AlphaFoldDB" id="A0A1J5QN38"/>
<dbReference type="SUPFAM" id="SSF54427">
    <property type="entry name" value="NTF2-like"/>
    <property type="match status" value="1"/>
</dbReference>
<dbReference type="Pfam" id="PF17775">
    <property type="entry name" value="YchJ_M-like"/>
    <property type="match status" value="1"/>
</dbReference>
<name>A0A1J5QN38_9ZZZZ</name>
<organism evidence="2">
    <name type="scientific">mine drainage metagenome</name>
    <dbReference type="NCBI Taxonomy" id="410659"/>
    <lineage>
        <taxon>unclassified sequences</taxon>
        <taxon>metagenomes</taxon>
        <taxon>ecological metagenomes</taxon>
    </lineage>
</organism>
<dbReference type="EMBL" id="MLJW01001618">
    <property type="protein sequence ID" value="OIQ77429.1"/>
    <property type="molecule type" value="Genomic_DNA"/>
</dbReference>
<proteinExistence type="predicted"/>
<reference evidence="2" key="1">
    <citation type="submission" date="2016-10" db="EMBL/GenBank/DDBJ databases">
        <title>Sequence of Gallionella enrichment culture.</title>
        <authorList>
            <person name="Poehlein A."/>
            <person name="Muehling M."/>
            <person name="Daniel R."/>
        </authorList>
    </citation>
    <scope>NUCLEOTIDE SEQUENCE</scope>
</reference>
<protein>
    <recommendedName>
        <fullName evidence="1">YchJ-like middle NTF2-like domain-containing protein</fullName>
    </recommendedName>
</protein>
<accession>A0A1J5QN38</accession>
<dbReference type="InterPro" id="IPR048469">
    <property type="entry name" value="YchJ-like_M"/>
</dbReference>